<evidence type="ECO:0000256" key="2">
    <source>
        <dbReference type="ARBA" id="ARBA00006924"/>
    </source>
</evidence>
<feature type="active site" description="Proton acceptor" evidence="7">
    <location>
        <position position="163"/>
    </location>
</feature>
<evidence type="ECO:0000313" key="10">
    <source>
        <dbReference type="EMBL" id="OXG29913.1"/>
    </source>
</evidence>
<accession>A0A854QMJ5</accession>
<comment type="subcellular location">
    <subcellularLocation>
        <location evidence="1">Mitochondrion</location>
    </subcellularLocation>
</comment>
<dbReference type="CDD" id="cd01407">
    <property type="entry name" value="SIR2-fam"/>
    <property type="match status" value="1"/>
</dbReference>
<dbReference type="Gene3D" id="3.30.1600.10">
    <property type="entry name" value="SIR2/SIRT2 'Small Domain"/>
    <property type="match status" value="1"/>
</dbReference>
<dbReference type="PROSITE" id="PS50305">
    <property type="entry name" value="SIRTUIN"/>
    <property type="match status" value="1"/>
</dbReference>
<dbReference type="InterPro" id="IPR050134">
    <property type="entry name" value="NAD-dep_sirtuin_deacylases"/>
</dbReference>
<dbReference type="SUPFAM" id="SSF52467">
    <property type="entry name" value="DHS-like NAD/FAD-binding domain"/>
    <property type="match status" value="1"/>
</dbReference>
<keyword evidence="3" id="KW-0808">Transferase</keyword>
<reference evidence="10 11" key="1">
    <citation type="submission" date="2017-06" db="EMBL/GenBank/DDBJ databases">
        <title>Global population genomics of the pathogenic fungus Cryptococcus neoformans var. grubii.</title>
        <authorList>
            <person name="Cuomo C."/>
            <person name="Litvintseva A."/>
            <person name="Chen Y."/>
            <person name="Young S."/>
            <person name="Zeng Q."/>
            <person name="Chapman S."/>
            <person name="Gujja S."/>
            <person name="Saif S."/>
            <person name="Birren B."/>
        </authorList>
    </citation>
    <scope>NUCLEOTIDE SEQUENCE [LARGE SCALE GENOMIC DNA]</scope>
    <source>
        <strain evidence="10 11">Tu259-1</strain>
    </source>
</reference>
<keyword evidence="5" id="KW-0520">NAD</keyword>
<evidence type="ECO:0000259" key="9">
    <source>
        <dbReference type="PROSITE" id="PS50305"/>
    </source>
</evidence>
<keyword evidence="7" id="KW-0479">Metal-binding</keyword>
<evidence type="ECO:0000313" key="11">
    <source>
        <dbReference type="Proteomes" id="UP000199727"/>
    </source>
</evidence>
<dbReference type="EMBL" id="AMKT01000007">
    <property type="protein sequence ID" value="OXG29913.1"/>
    <property type="molecule type" value="Genomic_DNA"/>
</dbReference>
<dbReference type="GO" id="GO:0046872">
    <property type="term" value="F:metal ion binding"/>
    <property type="evidence" value="ECO:0007669"/>
    <property type="project" value="UniProtKB-KW"/>
</dbReference>
<feature type="binding site" evidence="7">
    <location>
        <position position="174"/>
    </location>
    <ligand>
        <name>Zn(2+)</name>
        <dbReference type="ChEBI" id="CHEBI:29105"/>
    </ligand>
</feature>
<dbReference type="OrthoDB" id="2919105at2759"/>
<proteinExistence type="inferred from homology"/>
<organism evidence="10 11">
    <name type="scientific">Cryptococcus neoformans Tu259-1</name>
    <dbReference type="NCBI Taxonomy" id="1230072"/>
    <lineage>
        <taxon>Eukaryota</taxon>
        <taxon>Fungi</taxon>
        <taxon>Dikarya</taxon>
        <taxon>Basidiomycota</taxon>
        <taxon>Agaricomycotina</taxon>
        <taxon>Tremellomycetes</taxon>
        <taxon>Tremellales</taxon>
        <taxon>Cryptococcaceae</taxon>
        <taxon>Cryptococcus</taxon>
        <taxon>Cryptococcus neoformans species complex</taxon>
    </lineage>
</organism>
<keyword evidence="4" id="KW-0809">Transit peptide</keyword>
<dbReference type="PANTHER" id="PTHR11085">
    <property type="entry name" value="NAD-DEPENDENT PROTEIN DEACYLASE SIRTUIN-5, MITOCHONDRIAL-RELATED"/>
    <property type="match status" value="1"/>
</dbReference>
<dbReference type="GO" id="GO:0005634">
    <property type="term" value="C:nucleus"/>
    <property type="evidence" value="ECO:0007669"/>
    <property type="project" value="TreeGrafter"/>
</dbReference>
<comment type="similarity">
    <text evidence="2">Belongs to the sirtuin family. Class I subfamily.</text>
</comment>
<feature type="region of interest" description="Disordered" evidence="8">
    <location>
        <begin position="343"/>
        <end position="391"/>
    </location>
</feature>
<dbReference type="GO" id="GO:0017136">
    <property type="term" value="F:histone deacetylase activity, NAD-dependent"/>
    <property type="evidence" value="ECO:0007669"/>
    <property type="project" value="TreeGrafter"/>
</dbReference>
<dbReference type="AlphaFoldDB" id="A0A854QMJ5"/>
<evidence type="ECO:0000256" key="4">
    <source>
        <dbReference type="ARBA" id="ARBA00022946"/>
    </source>
</evidence>
<feature type="binding site" evidence="7">
    <location>
        <position position="203"/>
    </location>
    <ligand>
        <name>Zn(2+)</name>
        <dbReference type="ChEBI" id="CHEBI:29105"/>
    </ligand>
</feature>
<evidence type="ECO:0000256" key="3">
    <source>
        <dbReference type="ARBA" id="ARBA00022679"/>
    </source>
</evidence>
<evidence type="ECO:0000256" key="6">
    <source>
        <dbReference type="ARBA" id="ARBA00023128"/>
    </source>
</evidence>
<feature type="compositionally biased region" description="Polar residues" evidence="8">
    <location>
        <begin position="379"/>
        <end position="391"/>
    </location>
</feature>
<dbReference type="GO" id="GO:0070403">
    <property type="term" value="F:NAD+ binding"/>
    <property type="evidence" value="ECO:0007669"/>
    <property type="project" value="InterPro"/>
</dbReference>
<dbReference type="Gene3D" id="3.40.50.1220">
    <property type="entry name" value="TPP-binding domain"/>
    <property type="match status" value="1"/>
</dbReference>
<keyword evidence="6" id="KW-0496">Mitochondrion</keyword>
<dbReference type="InterPro" id="IPR026590">
    <property type="entry name" value="Ssirtuin_cat_dom"/>
</dbReference>
<dbReference type="InterPro" id="IPR026591">
    <property type="entry name" value="Sirtuin_cat_small_dom_sf"/>
</dbReference>
<keyword evidence="7" id="KW-0862">Zinc</keyword>
<comment type="caution">
    <text evidence="10">The sequence shown here is derived from an EMBL/GenBank/DDBJ whole genome shotgun (WGS) entry which is preliminary data.</text>
</comment>
<dbReference type="GO" id="GO:0005739">
    <property type="term" value="C:mitochondrion"/>
    <property type="evidence" value="ECO:0007669"/>
    <property type="project" value="UniProtKB-SubCell"/>
</dbReference>
<feature type="binding site" evidence="7">
    <location>
        <position position="171"/>
    </location>
    <ligand>
        <name>Zn(2+)</name>
        <dbReference type="ChEBI" id="CHEBI:29105"/>
    </ligand>
</feature>
<dbReference type="PANTHER" id="PTHR11085:SF8">
    <property type="entry name" value="NAD-DEPENDENT HISTONE DEACETYLASE HST3"/>
    <property type="match status" value="1"/>
</dbReference>
<dbReference type="InterPro" id="IPR003000">
    <property type="entry name" value="Sirtuin"/>
</dbReference>
<evidence type="ECO:0000256" key="8">
    <source>
        <dbReference type="SAM" id="MobiDB-lite"/>
    </source>
</evidence>
<sequence length="391" mass="43325">MPPSLPLDHLLSSTDHADFSARRQLSDISIAIAKARRIVTVSGAGISCSSGIPDFRSEGGLYSLVKNKYPDAFFTGKDLFSAGTFANPRSTSIFYTFIAELFHCCASAQPTRTHHFIRKLEQKGKLLRNYTQNIDGFERRMGLESGGRGKGLKKKGTRNVELHGDLGRVRCVLCFSDFEACDEWVEMFREGEAPDCPACWKRCESRINRSARATSVGRLRPSIVLYDEPHPLGDDIGQLAAYDVSRRPDLLLIMGTSLKVHGLKRLVKDFAKVVHGGKKRGLVVFVNATPPSKEWEGIIDVHIEGETDKWVEKVEEEWRRVKPGDWEVQTTLDSEVVSVVKTAKPKGKAKTAAPKGKALAKRDTNRLSPPPPPRLKASLRSQALVSSSETP</sequence>
<dbReference type="Proteomes" id="UP000199727">
    <property type="component" value="Unassembled WGS sequence"/>
</dbReference>
<dbReference type="InterPro" id="IPR029035">
    <property type="entry name" value="DHS-like_NAD/FAD-binding_dom"/>
</dbReference>
<evidence type="ECO:0000256" key="1">
    <source>
        <dbReference type="ARBA" id="ARBA00004173"/>
    </source>
</evidence>
<protein>
    <recommendedName>
        <fullName evidence="9">Deacetylase sirtuin-type domain-containing protein</fullName>
    </recommendedName>
</protein>
<dbReference type="Pfam" id="PF02146">
    <property type="entry name" value="SIR2"/>
    <property type="match status" value="1"/>
</dbReference>
<evidence type="ECO:0000256" key="5">
    <source>
        <dbReference type="ARBA" id="ARBA00023027"/>
    </source>
</evidence>
<feature type="binding site" evidence="7">
    <location>
        <position position="196"/>
    </location>
    <ligand>
        <name>Zn(2+)</name>
        <dbReference type="ChEBI" id="CHEBI:29105"/>
    </ligand>
</feature>
<gene>
    <name evidence="10" type="ORF">C361_00348</name>
</gene>
<name>A0A854QMJ5_CRYNE</name>
<evidence type="ECO:0000256" key="7">
    <source>
        <dbReference type="PROSITE-ProRule" id="PRU00236"/>
    </source>
</evidence>
<feature type="domain" description="Deacetylase sirtuin-type" evidence="9">
    <location>
        <begin position="18"/>
        <end position="327"/>
    </location>
</feature>